<feature type="region of interest" description="Disordered" evidence="1">
    <location>
        <begin position="1"/>
        <end position="33"/>
    </location>
</feature>
<dbReference type="Proteomes" id="UP001431429">
    <property type="component" value="Unassembled WGS sequence"/>
</dbReference>
<dbReference type="EMBL" id="JAMQAW010000011">
    <property type="protein sequence ID" value="MCM2389649.1"/>
    <property type="molecule type" value="Genomic_DNA"/>
</dbReference>
<name>A0ABT0UNT2_9ACTN</name>
<sequence>MRRPRGGPTEAAPRTCGNAADKDSDGRPPGIADACATSSSRGIGLGVRVGAGAALSNAAAVVVSLVPEDDDAAETALRSALALRYNTVKRFLSLLGESKALDAATGGKRVLDAGELLSIYERFRRLAVGDPVVAFGGPAEGWPAPSAVCGRSWSSSLRTGAPAARHHAE</sequence>
<gene>
    <name evidence="2" type="ORF">NBG84_15345</name>
</gene>
<proteinExistence type="predicted"/>
<comment type="caution">
    <text evidence="2">The sequence shown here is derived from an EMBL/GenBank/DDBJ whole genome shotgun (WGS) entry which is preliminary data.</text>
</comment>
<evidence type="ECO:0000256" key="1">
    <source>
        <dbReference type="SAM" id="MobiDB-lite"/>
    </source>
</evidence>
<reference evidence="2" key="1">
    <citation type="submission" date="2022-06" db="EMBL/GenBank/DDBJ databases">
        <title>Genome public.</title>
        <authorList>
            <person name="Sun Q."/>
        </authorList>
    </citation>
    <scope>NUCLEOTIDE SEQUENCE</scope>
    <source>
        <strain evidence="2">CWNU-1</strain>
    </source>
</reference>
<evidence type="ECO:0000313" key="3">
    <source>
        <dbReference type="Proteomes" id="UP001431429"/>
    </source>
</evidence>
<organism evidence="2 3">
    <name type="scientific">Streptomyces albipurpureus</name>
    <dbReference type="NCBI Taxonomy" id="2897419"/>
    <lineage>
        <taxon>Bacteria</taxon>
        <taxon>Bacillati</taxon>
        <taxon>Actinomycetota</taxon>
        <taxon>Actinomycetes</taxon>
        <taxon>Kitasatosporales</taxon>
        <taxon>Streptomycetaceae</taxon>
        <taxon>Streptomyces</taxon>
    </lineage>
</organism>
<keyword evidence="3" id="KW-1185">Reference proteome</keyword>
<accession>A0ABT0UNT2</accession>
<evidence type="ECO:0000313" key="2">
    <source>
        <dbReference type="EMBL" id="MCM2389649.1"/>
    </source>
</evidence>
<protein>
    <submittedName>
        <fullName evidence="2">Uncharacterized protein</fullName>
    </submittedName>
</protein>